<evidence type="ECO:0000256" key="2">
    <source>
        <dbReference type="SAM" id="MobiDB-lite"/>
    </source>
</evidence>
<reference evidence="3 4" key="1">
    <citation type="submission" date="2019-09" db="EMBL/GenBank/DDBJ databases">
        <authorList>
            <consortium name="DOE Joint Genome Institute"/>
            <person name="Mondo S.J."/>
            <person name="Navarro-Mendoza M.I."/>
            <person name="Perez-Arques C."/>
            <person name="Panchal S."/>
            <person name="Nicolas F.E."/>
            <person name="Ganguly P."/>
            <person name="Pangilinan J."/>
            <person name="Grigoriev I."/>
            <person name="Heitman J."/>
            <person name="Sanya K."/>
            <person name="Garre V."/>
        </authorList>
    </citation>
    <scope>NUCLEOTIDE SEQUENCE [LARGE SCALE GENOMIC DNA]</scope>
    <source>
        <strain evidence="3 4">MU402</strain>
    </source>
</reference>
<proteinExistence type="inferred from homology"/>
<dbReference type="GO" id="GO:0005684">
    <property type="term" value="C:U2-type spliceosomal complex"/>
    <property type="evidence" value="ECO:0007669"/>
    <property type="project" value="TreeGrafter"/>
</dbReference>
<name>A0A8H4BF70_MUCCL</name>
<dbReference type="Pfam" id="PF04502">
    <property type="entry name" value="Saf4_Yju2"/>
    <property type="match status" value="1"/>
</dbReference>
<accession>A0A8H4BF70</accession>
<comment type="similarity">
    <text evidence="1">Belongs to the CWC16 family.</text>
</comment>
<dbReference type="InterPro" id="IPR007590">
    <property type="entry name" value="Saf4/Yju2"/>
</dbReference>
<feature type="compositionally biased region" description="Low complexity" evidence="2">
    <location>
        <begin position="285"/>
        <end position="309"/>
    </location>
</feature>
<dbReference type="PANTHER" id="PTHR12111:SF2">
    <property type="entry name" value="SPLICING FACTOR YJU2B-RELATED"/>
    <property type="match status" value="1"/>
</dbReference>
<dbReference type="AlphaFoldDB" id="A0A8H4BF70"/>
<gene>
    <name evidence="3" type="ORF">FB192DRAFT_1383546</name>
</gene>
<dbReference type="EMBL" id="JAAECE010000005">
    <property type="protein sequence ID" value="KAF1801015.1"/>
    <property type="molecule type" value="Genomic_DNA"/>
</dbReference>
<feature type="region of interest" description="Disordered" evidence="2">
    <location>
        <begin position="277"/>
        <end position="340"/>
    </location>
</feature>
<evidence type="ECO:0000256" key="1">
    <source>
        <dbReference type="ARBA" id="ARBA00005595"/>
    </source>
</evidence>
<feature type="compositionally biased region" description="Polar residues" evidence="2">
    <location>
        <begin position="322"/>
        <end position="340"/>
    </location>
</feature>
<organism evidence="3 4">
    <name type="scientific">Mucor circinelloides f. lusitanicus</name>
    <name type="common">Mucor racemosus var. lusitanicus</name>
    <dbReference type="NCBI Taxonomy" id="29924"/>
    <lineage>
        <taxon>Eukaryota</taxon>
        <taxon>Fungi</taxon>
        <taxon>Fungi incertae sedis</taxon>
        <taxon>Mucoromycota</taxon>
        <taxon>Mucoromycotina</taxon>
        <taxon>Mucoromycetes</taxon>
        <taxon>Mucorales</taxon>
        <taxon>Mucorineae</taxon>
        <taxon>Mucoraceae</taxon>
        <taxon>Mucor</taxon>
    </lineage>
</organism>
<dbReference type="GO" id="GO:0071014">
    <property type="term" value="C:post-mRNA release spliceosomal complex"/>
    <property type="evidence" value="ECO:0007669"/>
    <property type="project" value="TreeGrafter"/>
</dbReference>
<comment type="caution">
    <text evidence="3">The sequence shown here is derived from an EMBL/GenBank/DDBJ whole genome shotgun (WGS) entry which is preliminary data.</text>
</comment>
<sequence>MQPFNKYYPPDWTPEKGSINTHYGKHALGDRARKLDEGILIVRFELPFNIWCSGCENHIGQGVRYNAQKKQIGKYYSTPILQFRMKCHLCDNWIEIHTDPKNTAYVVVSGARKKIEEWSADDTEVIQLQDKEQKEQLESDPMYRLEHGIKDKKIIQEATPHLTQLQTLNETQWSDPYTKSQQLRRQFRQEKKRDKLMLEETEKVRDKHSLQIELLPETTSDIVGAKSIEYNATHVLDEKRLDAAVAPLFNTSKSKKKHVAGTLGHLASARTRLKTDPFYQSKPFTSTTRPSSTSETGSAKLNDVKVVVKPVEKRKKIRHNDASQQTTTTALVSYTDSDTD</sequence>
<evidence type="ECO:0000313" key="3">
    <source>
        <dbReference type="EMBL" id="KAF1801015.1"/>
    </source>
</evidence>
<dbReference type="PANTHER" id="PTHR12111">
    <property type="entry name" value="SPLICING FACTOR YJU2"/>
    <property type="match status" value="1"/>
</dbReference>
<dbReference type="GO" id="GO:0000398">
    <property type="term" value="P:mRNA splicing, via spliceosome"/>
    <property type="evidence" value="ECO:0007669"/>
    <property type="project" value="InterPro"/>
</dbReference>
<protein>
    <submittedName>
        <fullName evidence="3">CWC16 protein</fullName>
    </submittedName>
</protein>
<dbReference type="Proteomes" id="UP000469890">
    <property type="component" value="Unassembled WGS sequence"/>
</dbReference>
<evidence type="ECO:0000313" key="4">
    <source>
        <dbReference type="Proteomes" id="UP000469890"/>
    </source>
</evidence>